<dbReference type="GO" id="GO:0046872">
    <property type="term" value="F:metal ion binding"/>
    <property type="evidence" value="ECO:0007669"/>
    <property type="project" value="UniProtKB-KW"/>
</dbReference>
<evidence type="ECO:0000256" key="8">
    <source>
        <dbReference type="ARBA" id="ARBA00048336"/>
    </source>
</evidence>
<sequence>MSQTETVPTGDKSATLAQVAPQQDSNNNNNKSSSSSSNNNKKSKKPINPEYVKSPPPTSGTTTTTAAAAATTTTTTNSRPNSRAGSLRASFGSKSSGFLSLLLCCTAGAGSLLDNTDKSSSIIRRRRKDHNNNKEEEEIIKTTQSKPTTTTTTSVTTKEEEEEEENETERLRIRTDPNDLSSQQVQQDDSYDCMSTTPNSIPQQSPANQIIRLLPPVAKEHNGRKCLVLDLDETLVHSSFKVIPNPDFIVPVEIDNQYHNVYVLKRPGVDEFMRKMGEKYEIVIFTASLSKYADPVLDKLDIHKVVKHRLFREACCNHKGNYVKDLSHLGRDLTGTMILDNSPASYIFHNANAVPVSTWFNDPHDTELTDLVAFLEDLTQVDDVTMILDNTLSTQQLHPFSTCSFASA</sequence>
<comment type="caution">
    <text evidence="11">The sequence shown here is derived from an EMBL/GenBank/DDBJ whole genome shotgun (WGS) entry which is preliminary data.</text>
</comment>
<evidence type="ECO:0000256" key="4">
    <source>
        <dbReference type="ARBA" id="ARBA00022801"/>
    </source>
</evidence>
<comment type="catalytic activity">
    <reaction evidence="7">
        <text>O-phospho-L-seryl-[protein] + H2O = L-seryl-[protein] + phosphate</text>
        <dbReference type="Rhea" id="RHEA:20629"/>
        <dbReference type="Rhea" id="RHEA-COMP:9863"/>
        <dbReference type="Rhea" id="RHEA-COMP:11604"/>
        <dbReference type="ChEBI" id="CHEBI:15377"/>
        <dbReference type="ChEBI" id="CHEBI:29999"/>
        <dbReference type="ChEBI" id="CHEBI:43474"/>
        <dbReference type="ChEBI" id="CHEBI:83421"/>
        <dbReference type="EC" id="3.1.3.16"/>
    </reaction>
</comment>
<evidence type="ECO:0000256" key="7">
    <source>
        <dbReference type="ARBA" id="ARBA00047761"/>
    </source>
</evidence>
<feature type="region of interest" description="Disordered" evidence="9">
    <location>
        <begin position="1"/>
        <end position="88"/>
    </location>
</feature>
<keyword evidence="6" id="KW-0904">Protein phosphatase</keyword>
<dbReference type="Proteomes" id="UP000646827">
    <property type="component" value="Unassembled WGS sequence"/>
</dbReference>
<comment type="cofactor">
    <cofactor evidence="1">
        <name>Mg(2+)</name>
        <dbReference type="ChEBI" id="CHEBI:18420"/>
    </cofactor>
</comment>
<dbReference type="InterPro" id="IPR050365">
    <property type="entry name" value="TIM50"/>
</dbReference>
<dbReference type="GO" id="GO:0004722">
    <property type="term" value="F:protein serine/threonine phosphatase activity"/>
    <property type="evidence" value="ECO:0007669"/>
    <property type="project" value="UniProtKB-EC"/>
</dbReference>
<gene>
    <name evidence="11" type="ORF">INT45_007426</name>
</gene>
<dbReference type="InterPro" id="IPR004274">
    <property type="entry name" value="FCP1_dom"/>
</dbReference>
<dbReference type="InterPro" id="IPR011948">
    <property type="entry name" value="Dullard_phosphatase"/>
</dbReference>
<accession>A0A8H7SFR1</accession>
<evidence type="ECO:0000256" key="6">
    <source>
        <dbReference type="ARBA" id="ARBA00022912"/>
    </source>
</evidence>
<feature type="compositionally biased region" description="Low complexity" evidence="9">
    <location>
        <begin position="61"/>
        <end position="76"/>
    </location>
</feature>
<reference evidence="11 12" key="1">
    <citation type="submission" date="2020-12" db="EMBL/GenBank/DDBJ databases">
        <title>Metabolic potential, ecology and presence of endohyphal bacteria is reflected in genomic diversity of Mucoromycotina.</title>
        <authorList>
            <person name="Muszewska A."/>
            <person name="Okrasinska A."/>
            <person name="Steczkiewicz K."/>
            <person name="Drgas O."/>
            <person name="Orlowska M."/>
            <person name="Perlinska-Lenart U."/>
            <person name="Aleksandrzak-Piekarczyk T."/>
            <person name="Szatraj K."/>
            <person name="Zielenkiewicz U."/>
            <person name="Pilsyk S."/>
            <person name="Malc E."/>
            <person name="Mieczkowski P."/>
            <person name="Kruszewska J.S."/>
            <person name="Biernat P."/>
            <person name="Pawlowska J."/>
        </authorList>
    </citation>
    <scope>NUCLEOTIDE SEQUENCE [LARGE SCALE GENOMIC DNA]</scope>
    <source>
        <strain evidence="11 12">CBS 142.35</strain>
    </source>
</reference>
<dbReference type="AlphaFoldDB" id="A0A8H7SFR1"/>
<feature type="region of interest" description="Disordered" evidence="9">
    <location>
        <begin position="123"/>
        <end position="185"/>
    </location>
</feature>
<feature type="compositionally biased region" description="Low complexity" evidence="9">
    <location>
        <begin position="25"/>
        <end position="40"/>
    </location>
</feature>
<comment type="catalytic activity">
    <reaction evidence="8">
        <text>O-phospho-L-threonyl-[protein] + H2O = L-threonyl-[protein] + phosphate</text>
        <dbReference type="Rhea" id="RHEA:47004"/>
        <dbReference type="Rhea" id="RHEA-COMP:11060"/>
        <dbReference type="Rhea" id="RHEA-COMP:11605"/>
        <dbReference type="ChEBI" id="CHEBI:15377"/>
        <dbReference type="ChEBI" id="CHEBI:30013"/>
        <dbReference type="ChEBI" id="CHEBI:43474"/>
        <dbReference type="ChEBI" id="CHEBI:61977"/>
        <dbReference type="EC" id="3.1.3.16"/>
    </reaction>
</comment>
<keyword evidence="5" id="KW-0460">Magnesium</keyword>
<dbReference type="Pfam" id="PF03031">
    <property type="entry name" value="NIF"/>
    <property type="match status" value="1"/>
</dbReference>
<dbReference type="EMBL" id="JAEPRB010000007">
    <property type="protein sequence ID" value="KAG2227401.1"/>
    <property type="molecule type" value="Genomic_DNA"/>
</dbReference>
<organism evidence="11 12">
    <name type="scientific">Circinella minor</name>
    <dbReference type="NCBI Taxonomy" id="1195481"/>
    <lineage>
        <taxon>Eukaryota</taxon>
        <taxon>Fungi</taxon>
        <taxon>Fungi incertae sedis</taxon>
        <taxon>Mucoromycota</taxon>
        <taxon>Mucoromycotina</taxon>
        <taxon>Mucoromycetes</taxon>
        <taxon>Mucorales</taxon>
        <taxon>Lichtheimiaceae</taxon>
        <taxon>Circinella</taxon>
    </lineage>
</organism>
<dbReference type="SUPFAM" id="SSF56784">
    <property type="entry name" value="HAD-like"/>
    <property type="match status" value="1"/>
</dbReference>
<name>A0A8H7SFR1_9FUNG</name>
<keyword evidence="4" id="KW-0378">Hydrolase</keyword>
<keyword evidence="12" id="KW-1185">Reference proteome</keyword>
<evidence type="ECO:0000256" key="1">
    <source>
        <dbReference type="ARBA" id="ARBA00001946"/>
    </source>
</evidence>
<dbReference type="FunFam" id="3.40.50.1000:FF:000192">
    <property type="entry name" value="CTD small phosphatase-like protein"/>
    <property type="match status" value="1"/>
</dbReference>
<dbReference type="NCBIfam" id="TIGR02251">
    <property type="entry name" value="HIF-SF_euk"/>
    <property type="match status" value="1"/>
</dbReference>
<evidence type="ECO:0000256" key="9">
    <source>
        <dbReference type="SAM" id="MobiDB-lite"/>
    </source>
</evidence>
<dbReference type="EC" id="3.1.3.16" evidence="2"/>
<dbReference type="CDD" id="cd07521">
    <property type="entry name" value="HAD_FCP1-like"/>
    <property type="match status" value="1"/>
</dbReference>
<feature type="domain" description="FCP1 homology" evidence="10">
    <location>
        <begin position="220"/>
        <end position="378"/>
    </location>
</feature>
<dbReference type="InterPro" id="IPR036412">
    <property type="entry name" value="HAD-like_sf"/>
</dbReference>
<keyword evidence="3" id="KW-0479">Metal-binding</keyword>
<evidence type="ECO:0000256" key="3">
    <source>
        <dbReference type="ARBA" id="ARBA00022723"/>
    </source>
</evidence>
<evidence type="ECO:0000256" key="5">
    <source>
        <dbReference type="ARBA" id="ARBA00022842"/>
    </source>
</evidence>
<evidence type="ECO:0000259" key="10">
    <source>
        <dbReference type="PROSITE" id="PS50969"/>
    </source>
</evidence>
<dbReference type="PANTHER" id="PTHR12210">
    <property type="entry name" value="DULLARD PROTEIN PHOSPHATASE"/>
    <property type="match status" value="1"/>
</dbReference>
<evidence type="ECO:0000313" key="11">
    <source>
        <dbReference type="EMBL" id="KAG2227401.1"/>
    </source>
</evidence>
<dbReference type="InterPro" id="IPR023214">
    <property type="entry name" value="HAD_sf"/>
</dbReference>
<dbReference type="SMART" id="SM00577">
    <property type="entry name" value="CPDc"/>
    <property type="match status" value="1"/>
</dbReference>
<dbReference type="PROSITE" id="PS50969">
    <property type="entry name" value="FCP1"/>
    <property type="match status" value="1"/>
</dbReference>
<evidence type="ECO:0000313" key="12">
    <source>
        <dbReference type="Proteomes" id="UP000646827"/>
    </source>
</evidence>
<dbReference type="OrthoDB" id="277011at2759"/>
<feature type="compositionally biased region" description="Basic and acidic residues" evidence="9">
    <location>
        <begin position="168"/>
        <end position="177"/>
    </location>
</feature>
<proteinExistence type="predicted"/>
<evidence type="ECO:0000256" key="2">
    <source>
        <dbReference type="ARBA" id="ARBA00013081"/>
    </source>
</evidence>
<protein>
    <recommendedName>
        <fullName evidence="2">protein-serine/threonine phosphatase</fullName>
        <ecNumber evidence="2">3.1.3.16</ecNumber>
    </recommendedName>
</protein>
<dbReference type="Gene3D" id="3.40.50.1000">
    <property type="entry name" value="HAD superfamily/HAD-like"/>
    <property type="match status" value="1"/>
</dbReference>